<accession>A0ABN2J4D1</accession>
<feature type="compositionally biased region" description="Low complexity" evidence="1">
    <location>
        <begin position="35"/>
        <end position="44"/>
    </location>
</feature>
<gene>
    <name evidence="2" type="ORF">GCM10009809_12060</name>
</gene>
<organism evidence="2 3">
    <name type="scientific">Isoptericola hypogeus</name>
    <dbReference type="NCBI Taxonomy" id="300179"/>
    <lineage>
        <taxon>Bacteria</taxon>
        <taxon>Bacillati</taxon>
        <taxon>Actinomycetota</taxon>
        <taxon>Actinomycetes</taxon>
        <taxon>Micrococcales</taxon>
        <taxon>Promicromonosporaceae</taxon>
        <taxon>Isoptericola</taxon>
    </lineage>
</organism>
<protein>
    <recommendedName>
        <fullName evidence="4">DUF3467 domain-containing protein</fullName>
    </recommendedName>
</protein>
<comment type="caution">
    <text evidence="2">The sequence shown here is derived from an EMBL/GenBank/DDBJ whole genome shotgun (WGS) entry which is preliminary data.</text>
</comment>
<feature type="compositionally biased region" description="Low complexity" evidence="1">
    <location>
        <begin position="1"/>
        <end position="13"/>
    </location>
</feature>
<sequence>MVGTWVVGTGAEGADVEGADVEGAGVDDAGDDVVDGSAGAGSVAGSDDVSIADIGRLLVLVGEDASAENDGAGRRSDTSLFRSSSIRPSSFRSWSFRSSRGRVSTGACPGGCVRVSGMASNEVKFKIDVPGDLEAGVPADFASLWHTSTSFVIDFVAATKPPQPVTDPSTGAVTGRVVPGRVVSRVRIPPQQVFELARALTQQLDAWERETGKKADGSE</sequence>
<proteinExistence type="predicted"/>
<dbReference type="Proteomes" id="UP001501138">
    <property type="component" value="Unassembled WGS sequence"/>
</dbReference>
<feature type="region of interest" description="Disordered" evidence="1">
    <location>
        <begin position="1"/>
        <end position="44"/>
    </location>
</feature>
<evidence type="ECO:0008006" key="4">
    <source>
        <dbReference type="Google" id="ProtNLM"/>
    </source>
</evidence>
<reference evidence="2 3" key="1">
    <citation type="journal article" date="2019" name="Int. J. Syst. Evol. Microbiol.">
        <title>The Global Catalogue of Microorganisms (GCM) 10K type strain sequencing project: providing services to taxonomists for standard genome sequencing and annotation.</title>
        <authorList>
            <consortium name="The Broad Institute Genomics Platform"/>
            <consortium name="The Broad Institute Genome Sequencing Center for Infectious Disease"/>
            <person name="Wu L."/>
            <person name="Ma J."/>
        </authorList>
    </citation>
    <scope>NUCLEOTIDE SEQUENCE [LARGE SCALE GENOMIC DNA]</scope>
    <source>
        <strain evidence="2 3">JCM 15589</strain>
    </source>
</reference>
<name>A0ABN2J4D1_9MICO</name>
<evidence type="ECO:0000256" key="1">
    <source>
        <dbReference type="SAM" id="MobiDB-lite"/>
    </source>
</evidence>
<dbReference type="EMBL" id="BAAAPM010000003">
    <property type="protein sequence ID" value="GAA1717714.1"/>
    <property type="molecule type" value="Genomic_DNA"/>
</dbReference>
<evidence type="ECO:0000313" key="2">
    <source>
        <dbReference type="EMBL" id="GAA1717714.1"/>
    </source>
</evidence>
<keyword evidence="3" id="KW-1185">Reference proteome</keyword>
<evidence type="ECO:0000313" key="3">
    <source>
        <dbReference type="Proteomes" id="UP001501138"/>
    </source>
</evidence>